<gene>
    <name evidence="1" type="ORF">KVV02_004805</name>
</gene>
<organism evidence="1 2">
    <name type="scientific">Mortierella alpina</name>
    <name type="common">Oleaginous fungus</name>
    <name type="synonym">Mortierella renispora</name>
    <dbReference type="NCBI Taxonomy" id="64518"/>
    <lineage>
        <taxon>Eukaryota</taxon>
        <taxon>Fungi</taxon>
        <taxon>Fungi incertae sedis</taxon>
        <taxon>Mucoromycota</taxon>
        <taxon>Mortierellomycotina</taxon>
        <taxon>Mortierellomycetes</taxon>
        <taxon>Mortierellales</taxon>
        <taxon>Mortierellaceae</taxon>
        <taxon>Mortierella</taxon>
    </lineage>
</organism>
<dbReference type="Proteomes" id="UP000717515">
    <property type="component" value="Unassembled WGS sequence"/>
</dbReference>
<proteinExistence type="predicted"/>
<feature type="non-terminal residue" evidence="1">
    <location>
        <position position="194"/>
    </location>
</feature>
<evidence type="ECO:0000313" key="2">
    <source>
        <dbReference type="Proteomes" id="UP000717515"/>
    </source>
</evidence>
<protein>
    <submittedName>
        <fullName evidence="1">Uncharacterized protein</fullName>
    </submittedName>
</protein>
<sequence length="194" mass="21512">AYKNASLDFVHSSIHRCLQYLLSATEPQLSSQRHTPSLFYAMLGLLSAPSGTEAVQALKAALPIGLGLASAAFLTIKAATRDTQNVDKSIPTASYRPGETSHDVEYNENADLFMIRCQEQYGPVFNIHRRNRWSTVVSDPLVREIFMTEDLSFAINELTGIHAFTASVIKTKRGFNHPTIHEIIRDIVTPNLAL</sequence>
<name>A0A9P7ZXS7_MORAP</name>
<dbReference type="AlphaFoldDB" id="A0A9P7ZXS7"/>
<comment type="caution">
    <text evidence="1">The sequence shown here is derived from an EMBL/GenBank/DDBJ whole genome shotgun (WGS) entry which is preliminary data.</text>
</comment>
<accession>A0A9P7ZXS7</accession>
<evidence type="ECO:0000313" key="1">
    <source>
        <dbReference type="EMBL" id="KAG9319035.1"/>
    </source>
</evidence>
<dbReference type="EMBL" id="JAIFTL010000959">
    <property type="protein sequence ID" value="KAG9319035.1"/>
    <property type="molecule type" value="Genomic_DNA"/>
</dbReference>
<reference evidence="1" key="1">
    <citation type="submission" date="2021-07" db="EMBL/GenBank/DDBJ databases">
        <title>Draft genome of Mortierella alpina, strain LL118, isolated from an aspen leaf litter sample.</title>
        <authorList>
            <person name="Yang S."/>
            <person name="Vinatzer B.A."/>
        </authorList>
    </citation>
    <scope>NUCLEOTIDE SEQUENCE</scope>
    <source>
        <strain evidence="1">LL118</strain>
    </source>
</reference>
<feature type="non-terminal residue" evidence="1">
    <location>
        <position position="1"/>
    </location>
</feature>